<keyword evidence="3" id="KW-0547">Nucleotide-binding</keyword>
<organism evidence="9 10">
    <name type="scientific">Cerrena zonata</name>
    <dbReference type="NCBI Taxonomy" id="2478898"/>
    <lineage>
        <taxon>Eukaryota</taxon>
        <taxon>Fungi</taxon>
        <taxon>Dikarya</taxon>
        <taxon>Basidiomycota</taxon>
        <taxon>Agaricomycotina</taxon>
        <taxon>Agaricomycetes</taxon>
        <taxon>Polyporales</taxon>
        <taxon>Cerrenaceae</taxon>
        <taxon>Cerrena</taxon>
    </lineage>
</organism>
<dbReference type="InterPro" id="IPR000719">
    <property type="entry name" value="Prot_kinase_dom"/>
</dbReference>
<evidence type="ECO:0000256" key="1">
    <source>
        <dbReference type="ARBA" id="ARBA00022527"/>
    </source>
</evidence>
<feature type="domain" description="Protein kinase" evidence="8">
    <location>
        <begin position="698"/>
        <end position="1008"/>
    </location>
</feature>
<feature type="region of interest" description="Disordered" evidence="6">
    <location>
        <begin position="504"/>
        <end position="526"/>
    </location>
</feature>
<evidence type="ECO:0000313" key="10">
    <source>
        <dbReference type="Proteomes" id="UP001385951"/>
    </source>
</evidence>
<dbReference type="Gene3D" id="1.10.510.10">
    <property type="entry name" value="Transferase(Phosphotransferase) domain 1"/>
    <property type="match status" value="1"/>
</dbReference>
<name>A0AAW0G5E9_9APHY</name>
<evidence type="ECO:0000256" key="5">
    <source>
        <dbReference type="ARBA" id="ARBA00022840"/>
    </source>
</evidence>
<dbReference type="Pfam" id="PF00069">
    <property type="entry name" value="Pkinase"/>
    <property type="match status" value="1"/>
</dbReference>
<evidence type="ECO:0000313" key="9">
    <source>
        <dbReference type="EMBL" id="KAK7686360.1"/>
    </source>
</evidence>
<feature type="compositionally biased region" description="Polar residues" evidence="6">
    <location>
        <begin position="255"/>
        <end position="264"/>
    </location>
</feature>
<dbReference type="Proteomes" id="UP001385951">
    <property type="component" value="Unassembled WGS sequence"/>
</dbReference>
<reference evidence="9 10" key="1">
    <citation type="submission" date="2022-09" db="EMBL/GenBank/DDBJ databases">
        <authorList>
            <person name="Palmer J.M."/>
        </authorList>
    </citation>
    <scope>NUCLEOTIDE SEQUENCE [LARGE SCALE GENOMIC DNA]</scope>
    <source>
        <strain evidence="9 10">DSM 7382</strain>
    </source>
</reference>
<accession>A0AAW0G5E9</accession>
<keyword evidence="7" id="KW-1133">Transmembrane helix</keyword>
<dbReference type="PROSITE" id="PS50011">
    <property type="entry name" value="PROTEIN_KINASE_DOM"/>
    <property type="match status" value="1"/>
</dbReference>
<comment type="caution">
    <text evidence="9">The sequence shown here is derived from an EMBL/GenBank/DDBJ whole genome shotgun (WGS) entry which is preliminary data.</text>
</comment>
<dbReference type="AlphaFoldDB" id="A0AAW0G5E9"/>
<evidence type="ECO:0000256" key="4">
    <source>
        <dbReference type="ARBA" id="ARBA00022777"/>
    </source>
</evidence>
<gene>
    <name evidence="9" type="ORF">QCA50_010584</name>
</gene>
<sequence>MRSSMLRPRFSKKKLVERCVLMREHMESYLPRVSFKFHIEYPRSTPTLPSPTSTTPHLVNQLPPIPTLSIYATLAFVLSLACISILIFRLSSVTHRKPRVVGTLIAASSIIFGYYIRSYDVLDTLSILIQHATPIIYEYMDTSISVWNAAVVQYPYLRWLPFGFRCIDTGTRVYGVYLHLVVLLTYLIYGKSSTSVDKAQRCEVVKLNASVQATPKGTSALRAIEPTIHAEAGEAVAKSVHPDVAVPEPQADATDANTQRQNAGTIRPPRANDGYANATQAKGTELENDIVEFPPMKRSEYPPQAPKLRPREIPAQADMRSNALAQVEPYSLEDVEMASPSFSIPSIMTKGTFLPERSPPAVPYNAQPSLEKPSIFHFGHIQQQQAPILNAVVPSAPPGLPPPDRQSIQRRNVKEAYPIKPSHPKLGYPAHTPYERQNNLRNVGKGETPSRAPGYENVQQYRQTPGRKFGLNGTSEDDALAHVTDGIPPESTGILQQPFVFPTQPSEQLREDGTTKAKMNNGQKPSQISTISAIDPPVAVQPSLGVFGSQQPFHFQATGKAMIENQRQPALQAEPAHSLDGGSNTDDSGFEEQSRESPESSSSSFCFAGGLELTVAEQDSFDASKVKVHAPQAHDVNVQSDTFNNQRSHAKLPHQKDFTFNYAVTSNITWKLPRKKCNLVKKKVFNAIPPEGPLDSKHEAIKHIFKGHYTDVFQVDLTKMFSKAQPSGISACVVKRFHKSMHDNGVRECNIYKALNGLNQGHSHRIPMFYGEQVVGGIVKFAMQQLSDDLHIVSRALFENHLMVDPDDLKSITKQLVDAVKFMHDSGYIHCDIKPENIALECASYVPVNGKIAKFKSPKPYLIDMNAACLIIHANSTTMPLLGTDVYLSPEILTKHPWQCPRDAWALGLTLYEFSYNTGFYPHDLYLDYARQSHIELIEAIFGPVPHPMASTKKLDSEEFSSNISMYTEFHREILQQKTDLNDLLLRLLAVDAKKRMTMTEALKHAYLAGVKMDN</sequence>
<dbReference type="PANTHER" id="PTHR24058">
    <property type="entry name" value="DUAL SPECIFICITY PROTEIN KINASE"/>
    <property type="match status" value="1"/>
</dbReference>
<dbReference type="InterPro" id="IPR011009">
    <property type="entry name" value="Kinase-like_dom_sf"/>
</dbReference>
<keyword evidence="7" id="KW-0472">Membrane</keyword>
<dbReference type="PANTHER" id="PTHR24058:SF28">
    <property type="entry name" value="SERINE_THREONINE-PROTEIN KINASE MINIBRAIN"/>
    <property type="match status" value="1"/>
</dbReference>
<keyword evidence="5" id="KW-0067">ATP-binding</keyword>
<protein>
    <recommendedName>
        <fullName evidence="8">Protein kinase domain-containing protein</fullName>
    </recommendedName>
</protein>
<evidence type="ECO:0000256" key="3">
    <source>
        <dbReference type="ARBA" id="ARBA00022741"/>
    </source>
</evidence>
<dbReference type="InterPro" id="IPR050494">
    <property type="entry name" value="Ser_Thr_dual-spec_kinase"/>
</dbReference>
<feature type="transmembrane region" description="Helical" evidence="7">
    <location>
        <begin position="68"/>
        <end position="88"/>
    </location>
</feature>
<dbReference type="GO" id="GO:0004674">
    <property type="term" value="F:protein serine/threonine kinase activity"/>
    <property type="evidence" value="ECO:0007669"/>
    <property type="project" value="UniProtKB-KW"/>
</dbReference>
<dbReference type="SMART" id="SM00220">
    <property type="entry name" value="S_TKc"/>
    <property type="match status" value="1"/>
</dbReference>
<proteinExistence type="predicted"/>
<evidence type="ECO:0000256" key="7">
    <source>
        <dbReference type="SAM" id="Phobius"/>
    </source>
</evidence>
<evidence type="ECO:0000256" key="2">
    <source>
        <dbReference type="ARBA" id="ARBA00022679"/>
    </source>
</evidence>
<feature type="compositionally biased region" description="Polar residues" evidence="6">
    <location>
        <begin position="517"/>
        <end position="526"/>
    </location>
</feature>
<feature type="region of interest" description="Disordered" evidence="6">
    <location>
        <begin position="247"/>
        <end position="275"/>
    </location>
</feature>
<keyword evidence="4" id="KW-0418">Kinase</keyword>
<dbReference type="GO" id="GO:0005524">
    <property type="term" value="F:ATP binding"/>
    <property type="evidence" value="ECO:0007669"/>
    <property type="project" value="UniProtKB-KW"/>
</dbReference>
<evidence type="ECO:0000259" key="8">
    <source>
        <dbReference type="PROSITE" id="PS50011"/>
    </source>
</evidence>
<keyword evidence="10" id="KW-1185">Reference proteome</keyword>
<evidence type="ECO:0000256" key="6">
    <source>
        <dbReference type="SAM" id="MobiDB-lite"/>
    </source>
</evidence>
<keyword evidence="2" id="KW-0808">Transferase</keyword>
<feature type="transmembrane region" description="Helical" evidence="7">
    <location>
        <begin position="100"/>
        <end position="116"/>
    </location>
</feature>
<keyword evidence="1" id="KW-0723">Serine/threonine-protein kinase</keyword>
<dbReference type="SUPFAM" id="SSF56112">
    <property type="entry name" value="Protein kinase-like (PK-like)"/>
    <property type="match status" value="1"/>
</dbReference>
<feature type="region of interest" description="Disordered" evidence="6">
    <location>
        <begin position="569"/>
        <end position="603"/>
    </location>
</feature>
<dbReference type="EMBL" id="JASBNA010000017">
    <property type="protein sequence ID" value="KAK7686360.1"/>
    <property type="molecule type" value="Genomic_DNA"/>
</dbReference>
<keyword evidence="7" id="KW-0812">Transmembrane</keyword>